<dbReference type="CDD" id="cd00092">
    <property type="entry name" value="HTH_CRP"/>
    <property type="match status" value="1"/>
</dbReference>
<dbReference type="Proteomes" id="UP001161405">
    <property type="component" value="Unassembled WGS sequence"/>
</dbReference>
<name>A0ABQ5UPF3_9HYPH</name>
<dbReference type="Gene3D" id="2.60.120.10">
    <property type="entry name" value="Jelly Rolls"/>
    <property type="match status" value="1"/>
</dbReference>
<dbReference type="PROSITE" id="PS50042">
    <property type="entry name" value="CNMP_BINDING_3"/>
    <property type="match status" value="1"/>
</dbReference>
<evidence type="ECO:0000256" key="3">
    <source>
        <dbReference type="ARBA" id="ARBA00023163"/>
    </source>
</evidence>
<gene>
    <name evidence="6" type="ORF">GCM10007879_09980</name>
</gene>
<dbReference type="SUPFAM" id="SSF46785">
    <property type="entry name" value="Winged helix' DNA-binding domain"/>
    <property type="match status" value="1"/>
</dbReference>
<proteinExistence type="predicted"/>
<evidence type="ECO:0000313" key="7">
    <source>
        <dbReference type="Proteomes" id="UP001161405"/>
    </source>
</evidence>
<dbReference type="PANTHER" id="PTHR24567:SF75">
    <property type="entry name" value="FUMARATE AND NITRATE REDUCTION REGULATORY PROTEIN"/>
    <property type="match status" value="1"/>
</dbReference>
<protein>
    <submittedName>
        <fullName evidence="6">Transcriptional regulator</fullName>
    </submittedName>
</protein>
<dbReference type="PRINTS" id="PR00034">
    <property type="entry name" value="HTHCRP"/>
</dbReference>
<dbReference type="InterPro" id="IPR018490">
    <property type="entry name" value="cNMP-bd_dom_sf"/>
</dbReference>
<dbReference type="InterPro" id="IPR018335">
    <property type="entry name" value="Tscrpt_reg_HTH_Crp-type_CS"/>
</dbReference>
<dbReference type="PROSITE" id="PS51063">
    <property type="entry name" value="HTH_CRP_2"/>
    <property type="match status" value="1"/>
</dbReference>
<dbReference type="Gene3D" id="1.10.10.10">
    <property type="entry name" value="Winged helix-like DNA-binding domain superfamily/Winged helix DNA-binding domain"/>
    <property type="match status" value="1"/>
</dbReference>
<dbReference type="EMBL" id="BSNI01000002">
    <property type="protein sequence ID" value="GLQ16749.1"/>
    <property type="molecule type" value="Genomic_DNA"/>
</dbReference>
<dbReference type="SMART" id="SM00100">
    <property type="entry name" value="cNMP"/>
    <property type="match status" value="1"/>
</dbReference>
<dbReference type="SUPFAM" id="SSF51206">
    <property type="entry name" value="cAMP-binding domain-like"/>
    <property type="match status" value="1"/>
</dbReference>
<dbReference type="InterPro" id="IPR014710">
    <property type="entry name" value="RmlC-like_jellyroll"/>
</dbReference>
<keyword evidence="2" id="KW-0238">DNA-binding</keyword>
<dbReference type="SMART" id="SM00419">
    <property type="entry name" value="HTH_CRP"/>
    <property type="match status" value="1"/>
</dbReference>
<dbReference type="InterPro" id="IPR036390">
    <property type="entry name" value="WH_DNA-bd_sf"/>
</dbReference>
<dbReference type="InterPro" id="IPR036388">
    <property type="entry name" value="WH-like_DNA-bd_sf"/>
</dbReference>
<evidence type="ECO:0000313" key="6">
    <source>
        <dbReference type="EMBL" id="GLQ16749.1"/>
    </source>
</evidence>
<sequence>MREIGVTTRKDIHNSEIPVLCKSCEARHRGICGALDSDQLIELAKHTRQVKQHSGAELVADSEEVNSYANVMQGVVKLTKMLSDGRQQVIGLQFAPDFLGRPFATESKMSAEAASDVSLCKIPRKALEAMMKESPELEHRLLMQTLKELDEARDWMVTLGRKTAAEKVASFLYLIATHIDPSLDPDEMTSAKFDLPLTRVDIADFLGLTVETVSRQLTKLRKDDVIQIEHNRTFIVPSMERLELRCG</sequence>
<dbReference type="InterPro" id="IPR000595">
    <property type="entry name" value="cNMP-bd_dom"/>
</dbReference>
<dbReference type="Pfam" id="PF00027">
    <property type="entry name" value="cNMP_binding"/>
    <property type="match status" value="1"/>
</dbReference>
<keyword evidence="3" id="KW-0804">Transcription</keyword>
<dbReference type="InterPro" id="IPR050397">
    <property type="entry name" value="Env_Response_Regulators"/>
</dbReference>
<dbReference type="PROSITE" id="PS00042">
    <property type="entry name" value="HTH_CRP_1"/>
    <property type="match status" value="1"/>
</dbReference>
<reference evidence="6" key="1">
    <citation type="journal article" date="2014" name="Int. J. Syst. Evol. Microbiol.">
        <title>Complete genome of a new Firmicutes species belonging to the dominant human colonic microbiota ('Ruminococcus bicirculans') reveals two chromosomes and a selective capacity to utilize plant glucans.</title>
        <authorList>
            <consortium name="NISC Comparative Sequencing Program"/>
            <person name="Wegmann U."/>
            <person name="Louis P."/>
            <person name="Goesmann A."/>
            <person name="Henrissat B."/>
            <person name="Duncan S.H."/>
            <person name="Flint H.J."/>
        </authorList>
    </citation>
    <scope>NUCLEOTIDE SEQUENCE</scope>
    <source>
        <strain evidence="6">NBRC 107169</strain>
    </source>
</reference>
<dbReference type="InterPro" id="IPR012318">
    <property type="entry name" value="HTH_CRP"/>
</dbReference>
<evidence type="ECO:0000256" key="1">
    <source>
        <dbReference type="ARBA" id="ARBA00023015"/>
    </source>
</evidence>
<evidence type="ECO:0000259" key="5">
    <source>
        <dbReference type="PROSITE" id="PS51063"/>
    </source>
</evidence>
<organism evidence="6 7">
    <name type="scientific">Maritalea porphyrae</name>
    <dbReference type="NCBI Taxonomy" id="880732"/>
    <lineage>
        <taxon>Bacteria</taxon>
        <taxon>Pseudomonadati</taxon>
        <taxon>Pseudomonadota</taxon>
        <taxon>Alphaproteobacteria</taxon>
        <taxon>Hyphomicrobiales</taxon>
        <taxon>Devosiaceae</taxon>
        <taxon>Maritalea</taxon>
    </lineage>
</organism>
<keyword evidence="7" id="KW-1185">Reference proteome</keyword>
<feature type="domain" description="Cyclic nucleotide-binding" evidence="4">
    <location>
        <begin position="31"/>
        <end position="148"/>
    </location>
</feature>
<dbReference type="Pfam" id="PF13545">
    <property type="entry name" value="HTH_Crp_2"/>
    <property type="match status" value="1"/>
</dbReference>
<keyword evidence="1" id="KW-0805">Transcription regulation</keyword>
<dbReference type="CDD" id="cd00038">
    <property type="entry name" value="CAP_ED"/>
    <property type="match status" value="1"/>
</dbReference>
<reference evidence="6" key="2">
    <citation type="submission" date="2023-01" db="EMBL/GenBank/DDBJ databases">
        <title>Draft genome sequence of Maritalea porphyrae strain NBRC 107169.</title>
        <authorList>
            <person name="Sun Q."/>
            <person name="Mori K."/>
        </authorList>
    </citation>
    <scope>NUCLEOTIDE SEQUENCE</scope>
    <source>
        <strain evidence="6">NBRC 107169</strain>
    </source>
</reference>
<feature type="domain" description="HTH crp-type" evidence="5">
    <location>
        <begin position="162"/>
        <end position="240"/>
    </location>
</feature>
<comment type="caution">
    <text evidence="6">The sequence shown here is derived from an EMBL/GenBank/DDBJ whole genome shotgun (WGS) entry which is preliminary data.</text>
</comment>
<evidence type="ECO:0000259" key="4">
    <source>
        <dbReference type="PROSITE" id="PS50042"/>
    </source>
</evidence>
<evidence type="ECO:0000256" key="2">
    <source>
        <dbReference type="ARBA" id="ARBA00023125"/>
    </source>
</evidence>
<dbReference type="PANTHER" id="PTHR24567">
    <property type="entry name" value="CRP FAMILY TRANSCRIPTIONAL REGULATORY PROTEIN"/>
    <property type="match status" value="1"/>
</dbReference>
<accession>A0ABQ5UPF3</accession>